<feature type="compositionally biased region" description="Polar residues" evidence="1">
    <location>
        <begin position="85"/>
        <end position="119"/>
    </location>
</feature>
<evidence type="ECO:0000313" key="2">
    <source>
        <dbReference type="EMBL" id="KAJ8497181.1"/>
    </source>
</evidence>
<feature type="compositionally biased region" description="Polar residues" evidence="1">
    <location>
        <begin position="64"/>
        <end position="78"/>
    </location>
</feature>
<feature type="compositionally biased region" description="Polar residues" evidence="1">
    <location>
        <begin position="253"/>
        <end position="263"/>
    </location>
</feature>
<feature type="compositionally biased region" description="Acidic residues" evidence="1">
    <location>
        <begin position="200"/>
        <end position="214"/>
    </location>
</feature>
<reference evidence="2" key="1">
    <citation type="submission" date="2022-11" db="EMBL/GenBank/DDBJ databases">
        <title>Genome Sequence of Cubamyces cubensis.</title>
        <authorList>
            <person name="Buettner E."/>
        </authorList>
    </citation>
    <scope>NUCLEOTIDE SEQUENCE</scope>
    <source>
        <strain evidence="2">MPL-01</strain>
    </source>
</reference>
<evidence type="ECO:0000313" key="3">
    <source>
        <dbReference type="Proteomes" id="UP001215151"/>
    </source>
</evidence>
<keyword evidence="3" id="KW-1185">Reference proteome</keyword>
<protein>
    <submittedName>
        <fullName evidence="2">Uncharacterized protein</fullName>
    </submittedName>
</protein>
<gene>
    <name evidence="2" type="ORF">ONZ51_g672</name>
</gene>
<dbReference type="Proteomes" id="UP001215151">
    <property type="component" value="Unassembled WGS sequence"/>
</dbReference>
<name>A0AAD7U2Z0_9APHY</name>
<dbReference type="AlphaFoldDB" id="A0AAD7U2Z0"/>
<proteinExistence type="predicted"/>
<dbReference type="EMBL" id="JAPEVG010000008">
    <property type="protein sequence ID" value="KAJ8497181.1"/>
    <property type="molecule type" value="Genomic_DNA"/>
</dbReference>
<comment type="caution">
    <text evidence="2">The sequence shown here is derived from an EMBL/GenBank/DDBJ whole genome shotgun (WGS) entry which is preliminary data.</text>
</comment>
<feature type="region of interest" description="Disordered" evidence="1">
    <location>
        <begin position="1"/>
        <end position="119"/>
    </location>
</feature>
<accession>A0AAD7U2Z0</accession>
<organism evidence="2 3">
    <name type="scientific">Trametes cubensis</name>
    <dbReference type="NCBI Taxonomy" id="1111947"/>
    <lineage>
        <taxon>Eukaryota</taxon>
        <taxon>Fungi</taxon>
        <taxon>Dikarya</taxon>
        <taxon>Basidiomycota</taxon>
        <taxon>Agaricomycotina</taxon>
        <taxon>Agaricomycetes</taxon>
        <taxon>Polyporales</taxon>
        <taxon>Polyporaceae</taxon>
        <taxon>Trametes</taxon>
    </lineage>
</organism>
<feature type="region of interest" description="Disordered" evidence="1">
    <location>
        <begin position="200"/>
        <end position="312"/>
    </location>
</feature>
<sequence length="494" mass="53801">MAPKRRGRNKNSGTYGVGEEKPVSETAGGPVGDNLQTMREPKETGQRGGLHGPSSKNERDTRTETSSASSDTRPTTPRVSDDAPTATSQTETFTESLNKSDSPFTQQEQPKRNTGTMSWEETGQYALNVSILTGRFEDLRLVAMSKRLPSGIVCQPRALYANGALVTRALSNASLLLVGRHSSVINETYATGPLMPYEYIDDSDLEDDDFEDDSDIPKSPMDVTSESGKPTGEETPQAGNQSDHSGPAESHYCSASSSITIPTLPSGEKTSELEPSSEDIETGQPAPRVPSPAIEDTTTKPGAKRSGRVLPPVERDETIRTIFSTDTAYRTWRAFIFYAYTRRIAFAPLRSQASNLMPDDHLDDATQLPICSPKSAYRLAVKVYGNPELALLAGNDIAAKLSTQNVLEELFSHFTAAHPAVQDMELNFALTYLKHPDITVRLPTWVSRFARGELKECADTLERLIHKLGCATIDPAVSTMCPKGCAMPTIQHSN</sequence>
<evidence type="ECO:0000256" key="1">
    <source>
        <dbReference type="SAM" id="MobiDB-lite"/>
    </source>
</evidence>